<reference evidence="9 10" key="1">
    <citation type="submission" date="2024-01" db="EMBL/GenBank/DDBJ databases">
        <authorList>
            <person name="Kunselman E."/>
        </authorList>
    </citation>
    <scope>NUCLEOTIDE SEQUENCE [LARGE SCALE GENOMIC DNA]</scope>
    <source>
        <strain evidence="9">2 abalone samples</strain>
    </source>
</reference>
<evidence type="ECO:0000256" key="5">
    <source>
        <dbReference type="ARBA" id="ARBA00022777"/>
    </source>
</evidence>
<dbReference type="Pfam" id="PF02518">
    <property type="entry name" value="HATPase_c"/>
    <property type="match status" value="1"/>
</dbReference>
<dbReference type="PANTHER" id="PTHR45453">
    <property type="entry name" value="PHOSPHATE REGULON SENSOR PROTEIN PHOR"/>
    <property type="match status" value="1"/>
</dbReference>
<dbReference type="SMART" id="SM00388">
    <property type="entry name" value="HisKA"/>
    <property type="match status" value="1"/>
</dbReference>
<keyword evidence="7" id="KW-0812">Transmembrane</keyword>
<dbReference type="PROSITE" id="PS50109">
    <property type="entry name" value="HIS_KIN"/>
    <property type="match status" value="1"/>
</dbReference>
<keyword evidence="5" id="KW-0418">Kinase</keyword>
<feature type="transmembrane region" description="Helical" evidence="7">
    <location>
        <begin position="27"/>
        <end position="47"/>
    </location>
</feature>
<protein>
    <recommendedName>
        <fullName evidence="2">histidine kinase</fullName>
        <ecNumber evidence="2">2.7.13.3</ecNumber>
    </recommendedName>
</protein>
<gene>
    <name evidence="9" type="ORF">CAXC1_190002</name>
</gene>
<comment type="catalytic activity">
    <reaction evidence="1">
        <text>ATP + protein L-histidine = ADP + protein N-phospho-L-histidine.</text>
        <dbReference type="EC" id="2.7.13.3"/>
    </reaction>
</comment>
<dbReference type="Pfam" id="PF00512">
    <property type="entry name" value="HisKA"/>
    <property type="match status" value="1"/>
</dbReference>
<dbReference type="PANTHER" id="PTHR45453:SF1">
    <property type="entry name" value="PHOSPHATE REGULON SENSOR PROTEIN PHOR"/>
    <property type="match status" value="1"/>
</dbReference>
<dbReference type="InterPro" id="IPR050351">
    <property type="entry name" value="BphY/WalK/GraS-like"/>
</dbReference>
<dbReference type="CDD" id="cd00082">
    <property type="entry name" value="HisKA"/>
    <property type="match status" value="1"/>
</dbReference>
<evidence type="ECO:0000256" key="4">
    <source>
        <dbReference type="ARBA" id="ARBA00022679"/>
    </source>
</evidence>
<keyword evidence="10" id="KW-1185">Reference proteome</keyword>
<evidence type="ECO:0000313" key="10">
    <source>
        <dbReference type="Proteomes" id="UP001314181"/>
    </source>
</evidence>
<dbReference type="InterPro" id="IPR005467">
    <property type="entry name" value="His_kinase_dom"/>
</dbReference>
<keyword evidence="6" id="KW-0902">Two-component regulatory system</keyword>
<evidence type="ECO:0000256" key="2">
    <source>
        <dbReference type="ARBA" id="ARBA00012438"/>
    </source>
</evidence>
<evidence type="ECO:0000259" key="8">
    <source>
        <dbReference type="PROSITE" id="PS50109"/>
    </source>
</evidence>
<keyword evidence="7" id="KW-1133">Transmembrane helix</keyword>
<feature type="domain" description="Histidine kinase" evidence="8">
    <location>
        <begin position="230"/>
        <end position="455"/>
    </location>
</feature>
<evidence type="ECO:0000256" key="1">
    <source>
        <dbReference type="ARBA" id="ARBA00000085"/>
    </source>
</evidence>
<keyword evidence="3" id="KW-0597">Phosphoprotein</keyword>
<dbReference type="SMART" id="SM00387">
    <property type="entry name" value="HATPase_c"/>
    <property type="match status" value="1"/>
</dbReference>
<dbReference type="EMBL" id="CAWVOK010000010">
    <property type="protein sequence ID" value="CAK8162562.1"/>
    <property type="molecule type" value="Genomic_DNA"/>
</dbReference>
<comment type="caution">
    <text evidence="9">The sequence shown here is derived from an EMBL/GenBank/DDBJ whole genome shotgun (WGS) entry which is preliminary data.</text>
</comment>
<name>A0ABP0EVJ1_9RICK</name>
<dbReference type="Proteomes" id="UP001314181">
    <property type="component" value="Unassembled WGS sequence"/>
</dbReference>
<evidence type="ECO:0000256" key="3">
    <source>
        <dbReference type="ARBA" id="ARBA00022553"/>
    </source>
</evidence>
<evidence type="ECO:0000256" key="7">
    <source>
        <dbReference type="SAM" id="Phobius"/>
    </source>
</evidence>
<dbReference type="InterPro" id="IPR036890">
    <property type="entry name" value="HATPase_C_sf"/>
</dbReference>
<dbReference type="PRINTS" id="PR00344">
    <property type="entry name" value="BCTRLSENSOR"/>
</dbReference>
<keyword evidence="7" id="KW-0472">Membrane</keyword>
<dbReference type="InterPro" id="IPR004358">
    <property type="entry name" value="Sig_transdc_His_kin-like_C"/>
</dbReference>
<accession>A0ABP0EVJ1</accession>
<evidence type="ECO:0000313" key="9">
    <source>
        <dbReference type="EMBL" id="CAK8162562.1"/>
    </source>
</evidence>
<dbReference type="InterPro" id="IPR036097">
    <property type="entry name" value="HisK_dim/P_sf"/>
</dbReference>
<proteinExistence type="predicted"/>
<organism evidence="9 10">
    <name type="scientific">Candidatus Xenohaliotis californiensis</name>
    <dbReference type="NCBI Taxonomy" id="84677"/>
    <lineage>
        <taxon>Bacteria</taxon>
        <taxon>Pseudomonadati</taxon>
        <taxon>Pseudomonadota</taxon>
        <taxon>Alphaproteobacteria</taxon>
        <taxon>Rickettsiales</taxon>
        <taxon>Anaplasmataceae</taxon>
        <taxon>Candidatus Xenohaliotis</taxon>
    </lineage>
</organism>
<keyword evidence="4" id="KW-0808">Transferase</keyword>
<dbReference type="SUPFAM" id="SSF55874">
    <property type="entry name" value="ATPase domain of HSP90 chaperone/DNA topoisomerase II/histidine kinase"/>
    <property type="match status" value="1"/>
</dbReference>
<dbReference type="Gene3D" id="3.30.565.10">
    <property type="entry name" value="Histidine kinase-like ATPase, C-terminal domain"/>
    <property type="match status" value="1"/>
</dbReference>
<sequence length="473" mass="53252">MLVFFVLPVSLFIALVALWYTDASIKWIICIICLHFIIATILVSVFYNDLIQIRNYIASYVNSPPTPNRISLSVLSDCGLISDGIEFVVEQLDKKDDLLQVARVENEAVFNLVSSPVFIIDSSMNVLRLNKGAHLLLGIDVDNLETCNELVESSFLSELRIRISNMNNGVSIDGGRFECSILIKGAKNFFKVSVALFGTEERLNAKFVVVMTNVTSYKNLERSMSDFIANASHEIRTPLTSMVGFIETIKDIIKDDPKEVNRFLDIVIDQGSKVVNLLDSLLTLSRADFERSVSINEYVDLHTIIQESVLHCNYLLKEREIRVVVKKINHLARVKGDYYGLLQVCNNLIINAINHSYKGGIVEISCGMCMDAPFADVEYDQKFMFLQVSDFGQGMDSKHLSRISERFYKVNSSSIGSGLGLSIVKSVLERHKAKFKIESEKNKGSTFIVYLRDQQVKTMKDNKTTSSKTNITI</sequence>
<dbReference type="EC" id="2.7.13.3" evidence="2"/>
<evidence type="ECO:0000256" key="6">
    <source>
        <dbReference type="ARBA" id="ARBA00023012"/>
    </source>
</evidence>
<dbReference type="Gene3D" id="1.10.287.130">
    <property type="match status" value="1"/>
</dbReference>
<dbReference type="SUPFAM" id="SSF47384">
    <property type="entry name" value="Homodimeric domain of signal transducing histidine kinase"/>
    <property type="match status" value="1"/>
</dbReference>
<dbReference type="CDD" id="cd00075">
    <property type="entry name" value="HATPase"/>
    <property type="match status" value="1"/>
</dbReference>
<dbReference type="InterPro" id="IPR003594">
    <property type="entry name" value="HATPase_dom"/>
</dbReference>
<dbReference type="InterPro" id="IPR003661">
    <property type="entry name" value="HisK_dim/P_dom"/>
</dbReference>